<feature type="domain" description="SHOCT" evidence="3">
    <location>
        <begin position="97"/>
        <end position="122"/>
    </location>
</feature>
<dbReference type="RefSeq" id="WP_198289046.1">
    <property type="nucleotide sequence ID" value="NZ_CYHH01000008.1"/>
</dbReference>
<dbReference type="EMBL" id="CYHH01000008">
    <property type="protein sequence ID" value="CUB07482.1"/>
    <property type="molecule type" value="Genomic_DNA"/>
</dbReference>
<keyword evidence="1" id="KW-1133">Transmembrane helix</keyword>
<dbReference type="Pfam" id="PF09851">
    <property type="entry name" value="SHOCT"/>
    <property type="match status" value="1"/>
</dbReference>
<dbReference type="AlphaFoldDB" id="A0A0K6IVW1"/>
<feature type="transmembrane region" description="Helical" evidence="1">
    <location>
        <begin position="49"/>
        <end position="76"/>
    </location>
</feature>
<keyword evidence="1" id="KW-0812">Transmembrane</keyword>
<protein>
    <submittedName>
        <fullName evidence="4">Uncharacterized membrane protein</fullName>
    </submittedName>
</protein>
<gene>
    <name evidence="4" type="ORF">Ga0061068_1087</name>
</gene>
<dbReference type="Proteomes" id="UP000182108">
    <property type="component" value="Unassembled WGS sequence"/>
</dbReference>
<evidence type="ECO:0000259" key="3">
    <source>
        <dbReference type="Pfam" id="PF09851"/>
    </source>
</evidence>
<name>A0A0K6IVW1_9PROT</name>
<keyword evidence="5" id="KW-1185">Reference proteome</keyword>
<dbReference type="InterPro" id="IPR018649">
    <property type="entry name" value="SHOCT"/>
</dbReference>
<evidence type="ECO:0000313" key="5">
    <source>
        <dbReference type="Proteomes" id="UP000182108"/>
    </source>
</evidence>
<organism evidence="4 5">
    <name type="scientific">Tepidiphilus thermophilus</name>
    <dbReference type="NCBI Taxonomy" id="876478"/>
    <lineage>
        <taxon>Bacteria</taxon>
        <taxon>Pseudomonadati</taxon>
        <taxon>Pseudomonadota</taxon>
        <taxon>Hydrogenophilia</taxon>
        <taxon>Hydrogenophilales</taxon>
        <taxon>Hydrogenophilaceae</taxon>
        <taxon>Tepidiphilus</taxon>
    </lineage>
</organism>
<feature type="signal peptide" evidence="2">
    <location>
        <begin position="1"/>
        <end position="25"/>
    </location>
</feature>
<evidence type="ECO:0000256" key="1">
    <source>
        <dbReference type="SAM" id="Phobius"/>
    </source>
</evidence>
<feature type="chain" id="PRO_5005505914" evidence="2">
    <location>
        <begin position="26"/>
        <end position="125"/>
    </location>
</feature>
<evidence type="ECO:0000313" key="4">
    <source>
        <dbReference type="EMBL" id="CUB07482.1"/>
    </source>
</evidence>
<proteinExistence type="predicted"/>
<reference evidence="5" key="1">
    <citation type="submission" date="2015-08" db="EMBL/GenBank/DDBJ databases">
        <authorList>
            <person name="Babu N.S."/>
            <person name="Beckwith C.J."/>
            <person name="Beseler K.G."/>
            <person name="Brison A."/>
            <person name="Carone J.V."/>
            <person name="Caskin T.P."/>
            <person name="Diamond M."/>
            <person name="Durham M.E."/>
            <person name="Foxe J.M."/>
            <person name="Go M."/>
            <person name="Henderson B.A."/>
            <person name="Jones I.B."/>
            <person name="McGettigan J.A."/>
            <person name="Micheletti S.J."/>
            <person name="Nasrallah M.E."/>
            <person name="Ortiz D."/>
            <person name="Piller C.R."/>
            <person name="Privatt S.R."/>
            <person name="Schneider S.L."/>
            <person name="Sharp S."/>
            <person name="Smith T.C."/>
            <person name="Stanton J.D."/>
            <person name="Ullery H.E."/>
            <person name="Wilson R.J."/>
            <person name="Serrano M.G."/>
            <person name="Buck G."/>
            <person name="Lee V."/>
            <person name="Wang Y."/>
            <person name="Carvalho R."/>
            <person name="Voegtly L."/>
            <person name="Shi R."/>
            <person name="Duckworth R."/>
            <person name="Johnson A."/>
            <person name="Loviza R."/>
            <person name="Walstead R."/>
            <person name="Shah Z."/>
            <person name="Kiflezghi M."/>
            <person name="Wade K."/>
            <person name="Ball S.L."/>
            <person name="Bradley K.W."/>
            <person name="Asai D.J."/>
            <person name="Bowman C.A."/>
            <person name="Russell D.A."/>
            <person name="Pope W.H."/>
            <person name="Jacobs-Sera D."/>
            <person name="Hendrix R.W."/>
            <person name="Hatfull G.F."/>
        </authorList>
    </citation>
    <scope>NUCLEOTIDE SEQUENCE [LARGE SCALE GENOMIC DNA]</scope>
    <source>
        <strain evidence="5">JCM 19170</strain>
    </source>
</reference>
<sequence length="125" mass="13559">MNTKQKLVGALAAMALLGTVASASAQQGQPYYGYGMGPGMMGGWCPMCGMGWGWGFGWIWMILLWLVPVLLVLAAIKYLLGGRSRTGTGARQGDDRALAILEEKYARGEIDRDEFLQKRDDLKGG</sequence>
<keyword evidence="2" id="KW-0732">Signal</keyword>
<accession>A0A0K6IVW1</accession>
<keyword evidence="1" id="KW-0472">Membrane</keyword>
<evidence type="ECO:0000256" key="2">
    <source>
        <dbReference type="SAM" id="SignalP"/>
    </source>
</evidence>